<name>A0ACC1JN18_9FUNG</name>
<evidence type="ECO:0000313" key="1">
    <source>
        <dbReference type="EMBL" id="KAJ2763834.1"/>
    </source>
</evidence>
<organism evidence="1 2">
    <name type="scientific">Coemansia nantahalensis</name>
    <dbReference type="NCBI Taxonomy" id="2789366"/>
    <lineage>
        <taxon>Eukaryota</taxon>
        <taxon>Fungi</taxon>
        <taxon>Fungi incertae sedis</taxon>
        <taxon>Zoopagomycota</taxon>
        <taxon>Kickxellomycotina</taxon>
        <taxon>Kickxellomycetes</taxon>
        <taxon>Kickxellales</taxon>
        <taxon>Kickxellaceae</taxon>
        <taxon>Coemansia</taxon>
    </lineage>
</organism>
<accession>A0ACC1JN18</accession>
<dbReference type="Proteomes" id="UP001140234">
    <property type="component" value="Unassembled WGS sequence"/>
</dbReference>
<gene>
    <name evidence="1" type="ORF">IWQ57_005418</name>
</gene>
<keyword evidence="2" id="KW-1185">Reference proteome</keyword>
<protein>
    <submittedName>
        <fullName evidence="1">Uncharacterized protein</fullName>
    </submittedName>
</protein>
<reference evidence="1" key="1">
    <citation type="submission" date="2022-07" db="EMBL/GenBank/DDBJ databases">
        <title>Phylogenomic reconstructions and comparative analyses of Kickxellomycotina fungi.</title>
        <authorList>
            <person name="Reynolds N.K."/>
            <person name="Stajich J.E."/>
            <person name="Barry K."/>
            <person name="Grigoriev I.V."/>
            <person name="Crous P."/>
            <person name="Smith M.E."/>
        </authorList>
    </citation>
    <scope>NUCLEOTIDE SEQUENCE</scope>
    <source>
        <strain evidence="1">CBS 109366</strain>
    </source>
</reference>
<proteinExistence type="predicted"/>
<evidence type="ECO:0000313" key="2">
    <source>
        <dbReference type="Proteomes" id="UP001140234"/>
    </source>
</evidence>
<dbReference type="EMBL" id="JANBUJ010002597">
    <property type="protein sequence ID" value="KAJ2763834.1"/>
    <property type="molecule type" value="Genomic_DNA"/>
</dbReference>
<sequence length="299" mass="32452">MHAALSKAPAASHKTQDANYPQTSKAPTKLVQYRRGKGAAPASHTVSGDPQAILTADDSAAELDPRTASQAALAAQQGVWSSQRLFGPAQDAGGAEAADAAAVDAAAADAPPAVECAPGEHPLRFAWSFWFMHRAPGHKINDYEAAMTKIATFASVESFWGAYTHLRRADEVPTITDYHLFRAGVRPVWEDAENLNGGKWMIRLRKGLATRLWERLAIAIVGNALGVADEVCGIVLSIRNSEDIISLWNKTALDTKVTLHIRDAMRLVMGLPAECVLEYKAHNDSLRDNSSFRHTDIYK</sequence>
<comment type="caution">
    <text evidence="1">The sequence shown here is derived from an EMBL/GenBank/DDBJ whole genome shotgun (WGS) entry which is preliminary data.</text>
</comment>